<evidence type="ECO:0000313" key="6">
    <source>
        <dbReference type="Proteomes" id="UP000325827"/>
    </source>
</evidence>
<dbReference type="RefSeq" id="WP_150447173.1">
    <property type="nucleotide sequence ID" value="NZ_VYSA01000001.1"/>
</dbReference>
<dbReference type="PROSITE" id="PS01124">
    <property type="entry name" value="HTH_ARAC_FAMILY_2"/>
    <property type="match status" value="1"/>
</dbReference>
<keyword evidence="1" id="KW-0805">Transcription regulation</keyword>
<reference evidence="6" key="1">
    <citation type="submission" date="2019-09" db="EMBL/GenBank/DDBJ databases">
        <title>Mumia zhuanghuii sp. nov. isolated from the intestinal contents of plateau pika (Ochotona curzoniae) in the Qinghai-Tibet plateau of China.</title>
        <authorList>
            <person name="Tian Z."/>
        </authorList>
    </citation>
    <scope>NUCLEOTIDE SEQUENCE [LARGE SCALE GENOMIC DNA]</scope>
    <source>
        <strain evidence="6">JCM 30598</strain>
    </source>
</reference>
<dbReference type="SMART" id="SM00342">
    <property type="entry name" value="HTH_ARAC"/>
    <property type="match status" value="1"/>
</dbReference>
<dbReference type="InterPro" id="IPR035418">
    <property type="entry name" value="AraC-bd_2"/>
</dbReference>
<dbReference type="EMBL" id="VYSA01000001">
    <property type="protein sequence ID" value="KAA9110397.1"/>
    <property type="molecule type" value="Genomic_DNA"/>
</dbReference>
<organism evidence="5 6">
    <name type="scientific">Microbacterium rhizomatis</name>
    <dbReference type="NCBI Taxonomy" id="1631477"/>
    <lineage>
        <taxon>Bacteria</taxon>
        <taxon>Bacillati</taxon>
        <taxon>Actinomycetota</taxon>
        <taxon>Actinomycetes</taxon>
        <taxon>Micrococcales</taxon>
        <taxon>Microbacteriaceae</taxon>
        <taxon>Microbacterium</taxon>
    </lineage>
</organism>
<sequence length="329" mass="35936">MFESHRVATSRDAESARQSLSEVFLPVDFASVPASTTFEMHLNALTVGRVTCGYMSFRDAVHIETAEAENYHVDIPTEGRAMMRAGLGSPLYGTNQTAGMFMPGRPVQIRSEDRFSQLSLMIPRDHLQLELQNLLGRELSRPLEFGGEIDLATQGAQAMLHVVRIIDEASSQAGGLLAHPLAAQKLEQVLIHSLLFAQPHNHSAELAGRTPSVGTEPVSRAAEIMRADLGHPWSVTELASAVSVSVRGLQDGFRRSLGTTPMAYLRDLRLERVHAELADAVPATHSVTGVAARWGFVHLGRFAAAYRAQFSESPSETLRSRPPRRPESA</sequence>
<dbReference type="PANTHER" id="PTHR47893:SF1">
    <property type="entry name" value="REGULATORY PROTEIN PCHR"/>
    <property type="match status" value="1"/>
</dbReference>
<dbReference type="GO" id="GO:0043565">
    <property type="term" value="F:sequence-specific DNA binding"/>
    <property type="evidence" value="ECO:0007669"/>
    <property type="project" value="InterPro"/>
</dbReference>
<gene>
    <name evidence="5" type="ORF">F6B43_01520</name>
</gene>
<dbReference type="Pfam" id="PF12833">
    <property type="entry name" value="HTH_18"/>
    <property type="match status" value="1"/>
</dbReference>
<dbReference type="InterPro" id="IPR018062">
    <property type="entry name" value="HTH_AraC-typ_CS"/>
</dbReference>
<dbReference type="GO" id="GO:0003700">
    <property type="term" value="F:DNA-binding transcription factor activity"/>
    <property type="evidence" value="ECO:0007669"/>
    <property type="project" value="InterPro"/>
</dbReference>
<dbReference type="Proteomes" id="UP000325827">
    <property type="component" value="Unassembled WGS sequence"/>
</dbReference>
<dbReference type="SUPFAM" id="SSF46689">
    <property type="entry name" value="Homeodomain-like"/>
    <property type="match status" value="1"/>
</dbReference>
<evidence type="ECO:0000313" key="5">
    <source>
        <dbReference type="EMBL" id="KAA9110397.1"/>
    </source>
</evidence>
<dbReference type="PANTHER" id="PTHR47893">
    <property type="entry name" value="REGULATORY PROTEIN PCHR"/>
    <property type="match status" value="1"/>
</dbReference>
<dbReference type="AlphaFoldDB" id="A0A5J5J2G7"/>
<dbReference type="OrthoDB" id="5464689at2"/>
<feature type="domain" description="HTH araC/xylS-type" evidence="4">
    <location>
        <begin position="219"/>
        <end position="320"/>
    </location>
</feature>
<protein>
    <submittedName>
        <fullName evidence="5">AraC family transcriptional regulator</fullName>
    </submittedName>
</protein>
<dbReference type="InterPro" id="IPR053142">
    <property type="entry name" value="PchR_regulatory_protein"/>
</dbReference>
<proteinExistence type="predicted"/>
<dbReference type="InterPro" id="IPR009057">
    <property type="entry name" value="Homeodomain-like_sf"/>
</dbReference>
<keyword evidence="6" id="KW-1185">Reference proteome</keyword>
<evidence type="ECO:0000256" key="3">
    <source>
        <dbReference type="ARBA" id="ARBA00023163"/>
    </source>
</evidence>
<accession>A0A5J5J2G7</accession>
<name>A0A5J5J2G7_9MICO</name>
<keyword evidence="3" id="KW-0804">Transcription</keyword>
<dbReference type="Pfam" id="PF14525">
    <property type="entry name" value="AraC_binding_2"/>
    <property type="match status" value="1"/>
</dbReference>
<evidence type="ECO:0000256" key="1">
    <source>
        <dbReference type="ARBA" id="ARBA00023015"/>
    </source>
</evidence>
<evidence type="ECO:0000259" key="4">
    <source>
        <dbReference type="PROSITE" id="PS01124"/>
    </source>
</evidence>
<evidence type="ECO:0000256" key="2">
    <source>
        <dbReference type="ARBA" id="ARBA00023125"/>
    </source>
</evidence>
<dbReference type="Gene3D" id="1.10.10.60">
    <property type="entry name" value="Homeodomain-like"/>
    <property type="match status" value="1"/>
</dbReference>
<dbReference type="InterPro" id="IPR018060">
    <property type="entry name" value="HTH_AraC"/>
</dbReference>
<comment type="caution">
    <text evidence="5">The sequence shown here is derived from an EMBL/GenBank/DDBJ whole genome shotgun (WGS) entry which is preliminary data.</text>
</comment>
<keyword evidence="2" id="KW-0238">DNA-binding</keyword>
<dbReference type="PROSITE" id="PS00041">
    <property type="entry name" value="HTH_ARAC_FAMILY_1"/>
    <property type="match status" value="1"/>
</dbReference>